<evidence type="ECO:0000313" key="1">
    <source>
        <dbReference type="EMBL" id="KAD6453415.1"/>
    </source>
</evidence>
<dbReference type="AlphaFoldDB" id="A0A5N6PIF1"/>
<comment type="caution">
    <text evidence="1">The sequence shown here is derived from an EMBL/GenBank/DDBJ whole genome shotgun (WGS) entry which is preliminary data.</text>
</comment>
<accession>A0A5N6PIF1</accession>
<protein>
    <submittedName>
        <fullName evidence="1">Uncharacterized protein</fullName>
    </submittedName>
</protein>
<evidence type="ECO:0000313" key="2">
    <source>
        <dbReference type="Proteomes" id="UP000326396"/>
    </source>
</evidence>
<sequence length="145" mass="16291">MMRYFSTTTFNEPDGFIDAANLFNNQLRCDIGHMHFAWLTRTRWQQSGLGRPPFNTDQQALTANCFSKWHWASFGPALDAFSGDDTASITATTTIMIVTPPPICLMAGSLNNTTRPDGTKVRRERWKSTHRTSIKGEAKAMTNES</sequence>
<dbReference type="Proteomes" id="UP000326396">
    <property type="component" value="Linkage Group LG12"/>
</dbReference>
<name>A0A5N6PIF1_9ASTR</name>
<keyword evidence="2" id="KW-1185">Reference proteome</keyword>
<dbReference type="EMBL" id="SZYD01000004">
    <property type="protein sequence ID" value="KAD6453415.1"/>
    <property type="molecule type" value="Genomic_DNA"/>
</dbReference>
<organism evidence="1 2">
    <name type="scientific">Mikania micrantha</name>
    <name type="common">bitter vine</name>
    <dbReference type="NCBI Taxonomy" id="192012"/>
    <lineage>
        <taxon>Eukaryota</taxon>
        <taxon>Viridiplantae</taxon>
        <taxon>Streptophyta</taxon>
        <taxon>Embryophyta</taxon>
        <taxon>Tracheophyta</taxon>
        <taxon>Spermatophyta</taxon>
        <taxon>Magnoliopsida</taxon>
        <taxon>eudicotyledons</taxon>
        <taxon>Gunneridae</taxon>
        <taxon>Pentapetalae</taxon>
        <taxon>asterids</taxon>
        <taxon>campanulids</taxon>
        <taxon>Asterales</taxon>
        <taxon>Asteraceae</taxon>
        <taxon>Asteroideae</taxon>
        <taxon>Heliantheae alliance</taxon>
        <taxon>Eupatorieae</taxon>
        <taxon>Mikania</taxon>
    </lineage>
</organism>
<gene>
    <name evidence="1" type="ORF">E3N88_08120</name>
</gene>
<proteinExistence type="predicted"/>
<reference evidence="1 2" key="1">
    <citation type="submission" date="2019-05" db="EMBL/GenBank/DDBJ databases">
        <title>Mikania micrantha, genome provides insights into the molecular mechanism of rapid growth.</title>
        <authorList>
            <person name="Liu B."/>
        </authorList>
    </citation>
    <scope>NUCLEOTIDE SEQUENCE [LARGE SCALE GENOMIC DNA]</scope>
    <source>
        <strain evidence="1">NLD-2019</strain>
        <tissue evidence="1">Leaf</tissue>
    </source>
</reference>